<reference evidence="5" key="1">
    <citation type="submission" date="2013-12" db="EMBL/GenBank/DDBJ databases">
        <title>The Genome Sequence of Aphanomyces astaci APO3.</title>
        <authorList>
            <consortium name="The Broad Institute Genomics Platform"/>
            <person name="Russ C."/>
            <person name="Tyler B."/>
            <person name="van West P."/>
            <person name="Dieguez-Uribeondo J."/>
            <person name="Young S.K."/>
            <person name="Zeng Q."/>
            <person name="Gargeya S."/>
            <person name="Fitzgerald M."/>
            <person name="Abouelleil A."/>
            <person name="Alvarado L."/>
            <person name="Chapman S.B."/>
            <person name="Gainer-Dewar J."/>
            <person name="Goldberg J."/>
            <person name="Griggs A."/>
            <person name="Gujja S."/>
            <person name="Hansen M."/>
            <person name="Howarth C."/>
            <person name="Imamovic A."/>
            <person name="Ireland A."/>
            <person name="Larimer J."/>
            <person name="McCowan C."/>
            <person name="Murphy C."/>
            <person name="Pearson M."/>
            <person name="Poon T.W."/>
            <person name="Priest M."/>
            <person name="Roberts A."/>
            <person name="Saif S."/>
            <person name="Shea T."/>
            <person name="Sykes S."/>
            <person name="Wortman J."/>
            <person name="Nusbaum C."/>
            <person name="Birren B."/>
        </authorList>
    </citation>
    <scope>NUCLEOTIDE SEQUENCE [LARGE SCALE GENOMIC DNA]</scope>
    <source>
        <strain evidence="5">APO3</strain>
    </source>
</reference>
<feature type="compositionally biased region" description="Polar residues" evidence="3">
    <location>
        <begin position="263"/>
        <end position="280"/>
    </location>
</feature>
<dbReference type="Pfam" id="PF00400">
    <property type="entry name" value="WD40"/>
    <property type="match status" value="4"/>
</dbReference>
<sequence>MLAPTPHQRHHDKVEKRLLEKFRVSNVLLDSDEHAKINEMVARVAKLAAEDNLREDGFFFADGVYTASRMYKVTPGMVNRSFVAHTKPVYGVYPFSDGVHVATIGMDSMFVWAMDQADPVTSVGRSAVTANQCLTRGAVTGSRVAICAGSEPSTCRWNDQAQTLTVKHRGTRFGHDDVITCSCFTPDGSILVTASMDTTCIFWQADTMALLGVLHAHHGGVSWCGFSPDGQCLFTCGALDYLTKRWAVSAWLAAHAAGGTNSTTTPPVLSQQPVHQQRPPSASAGEIIGSALTTPANPTSLDEPAATLHDQSYHHVTPPLQPSRLLDWSARQKYNRALDSLFSPDITLQTLTGEHHLPQFCMNDDWSHNRHTQNQPDLLLPPLYEFTSSDDGTIGLREAADDPAALTQLESIDILSLLDPTSSTKHPLCHDRVSFEANDIPLDVMPVVVFECRTTHGMFVQHTHTINWCTMGTPVVPPPPQSSAHGEVASTGTNDIVVTVASDKCIKFWHAEDGRHMHTIRHAHDRDILTCAMSSAPSTYLATGSSDSFVKIWNPSTFECVYTLRGHFDSVLSVAFTPSGTCVYSAGHDAQVIKWQVIPTEPDIPKQPVVTNVDCHAIDIAWLEPLGNGARIEKYQIKVAKANGPFGMAMDVSADDLQYCIDRLDPGCVYSFCVAAVNRIGSSAFSVPTTPVETVAYRPSKVKKPCILSDVDTRSVMLEWLVPTANGAAISHYHIRCIPEDPLDMEPTVEIRVSVDEIQADTRAAHDAIQAEIDRKAKIREDRRIAAHAKRPKRTEKSVERSEKLRKQSDQRKERLATHSSLSTTLLSSAAADIPVLVPATLKFKVSCVHPGTIYQFEIAAENRCGIGDYNVPSSYIKTTSCAPDAPAAPTISNITPHTVDMTWEKPRHNGSDIVHYTLEWAQDGRDVESVVVLTRSLPTTVHTVTQLAAGTWIQVRVQASNVIDKVVLESPFSPWSGRVKTLPSVPAAPAKPVLASATSHTLTVNFVAPCDNGKPIQRYHVMLFIEDDSYGVVSQRFCQQLVWSLDELTTVENDGFKAELIGLKASKRYVVAMAAENELGKGDFSPVSQGVPTKPATVPNMLPMAPMVSNVHPTKVDLAWTVPSHDGGSAVTAYAIEYSLNDGPFENELKIQRLDTTLTLDFLKPKATYSFRVAGVNAAGTATYSPPTDPITTPSLVEHTLRHYFLHRPPQEHIAATSIQKRYRSWKHATKESAAYAMYMRQCLDNWNVL</sequence>
<dbReference type="PROSITE" id="PS50853">
    <property type="entry name" value="FN3"/>
    <property type="match status" value="4"/>
</dbReference>
<feature type="region of interest" description="Disordered" evidence="3">
    <location>
        <begin position="263"/>
        <end position="282"/>
    </location>
</feature>
<dbReference type="InterPro" id="IPR015943">
    <property type="entry name" value="WD40/YVTN_repeat-like_dom_sf"/>
</dbReference>
<dbReference type="GeneID" id="20814119"/>
<dbReference type="Gene3D" id="2.130.10.10">
    <property type="entry name" value="YVTN repeat-like/Quinoprotein amine dehydrogenase"/>
    <property type="match status" value="2"/>
</dbReference>
<dbReference type="SMART" id="SM00060">
    <property type="entry name" value="FN3"/>
    <property type="match status" value="5"/>
</dbReference>
<dbReference type="VEuPathDB" id="FungiDB:H257_12123"/>
<feature type="repeat" description="WD" evidence="2">
    <location>
        <begin position="564"/>
        <end position="597"/>
    </location>
</feature>
<dbReference type="InterPro" id="IPR013783">
    <property type="entry name" value="Ig-like_fold"/>
</dbReference>
<proteinExistence type="predicted"/>
<dbReference type="Gene3D" id="2.60.40.10">
    <property type="entry name" value="Immunoglobulins"/>
    <property type="match status" value="5"/>
</dbReference>
<dbReference type="InterPro" id="IPR003961">
    <property type="entry name" value="FN3_dom"/>
</dbReference>
<dbReference type="PANTHER" id="PTHR13817">
    <property type="entry name" value="TITIN"/>
    <property type="match status" value="1"/>
</dbReference>
<dbReference type="SMART" id="SM00320">
    <property type="entry name" value="WD40"/>
    <property type="match status" value="6"/>
</dbReference>
<dbReference type="PROSITE" id="PS50082">
    <property type="entry name" value="WD_REPEATS_2"/>
    <property type="match status" value="3"/>
</dbReference>
<feature type="domain" description="Fibronectin type-III" evidence="4">
    <location>
        <begin position="604"/>
        <end position="697"/>
    </location>
</feature>
<feature type="domain" description="Fibronectin type-III" evidence="4">
    <location>
        <begin position="1103"/>
        <end position="1197"/>
    </location>
</feature>
<gene>
    <name evidence="5" type="ORF">H257_12123</name>
</gene>
<dbReference type="InterPro" id="IPR001680">
    <property type="entry name" value="WD40_rpt"/>
</dbReference>
<evidence type="ECO:0000313" key="5">
    <source>
        <dbReference type="EMBL" id="ETV72752.1"/>
    </source>
</evidence>
<evidence type="ECO:0000256" key="1">
    <source>
        <dbReference type="ARBA" id="ARBA00022737"/>
    </source>
</evidence>
<evidence type="ECO:0000259" key="4">
    <source>
        <dbReference type="PROSITE" id="PS50853"/>
    </source>
</evidence>
<keyword evidence="1" id="KW-0677">Repeat</keyword>
<dbReference type="SUPFAM" id="SSF49265">
    <property type="entry name" value="Fibronectin type III"/>
    <property type="match status" value="3"/>
</dbReference>
<feature type="domain" description="Fibronectin type-III" evidence="4">
    <location>
        <begin position="886"/>
        <end position="985"/>
    </location>
</feature>
<dbReference type="SUPFAM" id="SSF50998">
    <property type="entry name" value="Quinoprotein alcohol dehydrogenase-like"/>
    <property type="match status" value="1"/>
</dbReference>
<evidence type="ECO:0000256" key="3">
    <source>
        <dbReference type="SAM" id="MobiDB-lite"/>
    </source>
</evidence>
<dbReference type="EMBL" id="KI913152">
    <property type="protein sequence ID" value="ETV72752.1"/>
    <property type="molecule type" value="Genomic_DNA"/>
</dbReference>
<dbReference type="InterPro" id="IPR050964">
    <property type="entry name" value="Striated_Muscle_Regulatory"/>
</dbReference>
<accession>W4FZ53</accession>
<feature type="region of interest" description="Disordered" evidence="3">
    <location>
        <begin position="780"/>
        <end position="820"/>
    </location>
</feature>
<feature type="repeat" description="WD" evidence="2">
    <location>
        <begin position="521"/>
        <end position="563"/>
    </location>
</feature>
<keyword evidence="2" id="KW-0853">WD repeat</keyword>
<dbReference type="STRING" id="112090.W4FZ53"/>
<evidence type="ECO:0000256" key="2">
    <source>
        <dbReference type="PROSITE-ProRule" id="PRU00221"/>
    </source>
</evidence>
<feature type="compositionally biased region" description="Basic and acidic residues" evidence="3">
    <location>
        <begin position="795"/>
        <end position="817"/>
    </location>
</feature>
<dbReference type="AlphaFoldDB" id="W4FZ53"/>
<dbReference type="OrthoDB" id="504170at2759"/>
<dbReference type="Pfam" id="PF00041">
    <property type="entry name" value="fn3"/>
    <property type="match status" value="4"/>
</dbReference>
<dbReference type="CDD" id="cd00063">
    <property type="entry name" value="FN3"/>
    <property type="match status" value="4"/>
</dbReference>
<dbReference type="InterPro" id="IPR011047">
    <property type="entry name" value="Quinoprotein_ADH-like_sf"/>
</dbReference>
<organism evidence="5">
    <name type="scientific">Aphanomyces astaci</name>
    <name type="common">Crayfish plague agent</name>
    <dbReference type="NCBI Taxonomy" id="112090"/>
    <lineage>
        <taxon>Eukaryota</taxon>
        <taxon>Sar</taxon>
        <taxon>Stramenopiles</taxon>
        <taxon>Oomycota</taxon>
        <taxon>Saprolegniomycetes</taxon>
        <taxon>Saprolegniales</taxon>
        <taxon>Verrucalvaceae</taxon>
        <taxon>Aphanomyces</taxon>
    </lineage>
</organism>
<feature type="repeat" description="WD" evidence="2">
    <location>
        <begin position="172"/>
        <end position="213"/>
    </location>
</feature>
<feature type="domain" description="Fibronectin type-III" evidence="4">
    <location>
        <begin position="989"/>
        <end position="1097"/>
    </location>
</feature>
<name>W4FZ53_APHAT</name>
<dbReference type="PROSITE" id="PS50294">
    <property type="entry name" value="WD_REPEATS_REGION"/>
    <property type="match status" value="2"/>
</dbReference>
<dbReference type="PANTHER" id="PTHR13817:SF73">
    <property type="entry name" value="FIBRONECTIN TYPE-III DOMAIN-CONTAINING PROTEIN"/>
    <property type="match status" value="1"/>
</dbReference>
<dbReference type="RefSeq" id="XP_009837538.1">
    <property type="nucleotide sequence ID" value="XM_009839236.1"/>
</dbReference>
<protein>
    <recommendedName>
        <fullName evidence="4">Fibronectin type-III domain-containing protein</fullName>
    </recommendedName>
</protein>
<dbReference type="InterPro" id="IPR036116">
    <property type="entry name" value="FN3_sf"/>
</dbReference>